<protein>
    <submittedName>
        <fullName evidence="9">Phospholipid carrier-dependent glycosyltransferase</fullName>
    </submittedName>
</protein>
<feature type="transmembrane region" description="Helical" evidence="7">
    <location>
        <begin position="259"/>
        <end position="278"/>
    </location>
</feature>
<keyword evidence="6 7" id="KW-0472">Membrane</keyword>
<dbReference type="GO" id="GO:0016020">
    <property type="term" value="C:membrane"/>
    <property type="evidence" value="ECO:0007669"/>
    <property type="project" value="InterPro"/>
</dbReference>
<accession>A0A6M1R615</accession>
<feature type="transmembrane region" description="Helical" evidence="7">
    <location>
        <begin position="161"/>
        <end position="183"/>
    </location>
</feature>
<feature type="transmembrane region" description="Helical" evidence="7">
    <location>
        <begin position="408"/>
        <end position="430"/>
    </location>
</feature>
<keyword evidence="5 7" id="KW-1133">Transmembrane helix</keyword>
<keyword evidence="10" id="KW-1185">Reference proteome</keyword>
<organism evidence="9 10">
    <name type="scientific">Nocardioides turkmenicus</name>
    <dbReference type="NCBI Taxonomy" id="2711220"/>
    <lineage>
        <taxon>Bacteria</taxon>
        <taxon>Bacillati</taxon>
        <taxon>Actinomycetota</taxon>
        <taxon>Actinomycetes</taxon>
        <taxon>Propionibacteriales</taxon>
        <taxon>Nocardioidaceae</taxon>
        <taxon>Nocardioides</taxon>
    </lineage>
</organism>
<dbReference type="InterPro" id="IPR003342">
    <property type="entry name" value="ArnT-like_N"/>
</dbReference>
<feature type="transmembrane region" description="Helical" evidence="7">
    <location>
        <begin position="375"/>
        <end position="396"/>
    </location>
</feature>
<dbReference type="AlphaFoldDB" id="A0A6M1R615"/>
<evidence type="ECO:0000256" key="1">
    <source>
        <dbReference type="ARBA" id="ARBA00004127"/>
    </source>
</evidence>
<feature type="transmembrane region" description="Helical" evidence="7">
    <location>
        <begin position="442"/>
        <end position="464"/>
    </location>
</feature>
<evidence type="ECO:0000313" key="10">
    <source>
        <dbReference type="Proteomes" id="UP000483261"/>
    </source>
</evidence>
<evidence type="ECO:0000256" key="3">
    <source>
        <dbReference type="ARBA" id="ARBA00022679"/>
    </source>
</evidence>
<feature type="transmembrane region" description="Helical" evidence="7">
    <location>
        <begin position="228"/>
        <end position="247"/>
    </location>
</feature>
<reference evidence="9 10" key="1">
    <citation type="submission" date="2020-02" db="EMBL/GenBank/DDBJ databases">
        <title>Whole-genome analyses of novel actinobacteria.</title>
        <authorList>
            <person name="Sahin N."/>
        </authorList>
    </citation>
    <scope>NUCLEOTIDE SEQUENCE [LARGE SCALE GENOMIC DNA]</scope>
    <source>
        <strain evidence="9 10">KC13</strain>
    </source>
</reference>
<evidence type="ECO:0000256" key="7">
    <source>
        <dbReference type="SAM" id="Phobius"/>
    </source>
</evidence>
<comment type="caution">
    <text evidence="9">The sequence shown here is derived from an EMBL/GenBank/DDBJ whole genome shotgun (WGS) entry which is preliminary data.</text>
</comment>
<comment type="subcellular location">
    <subcellularLocation>
        <location evidence="1">Endomembrane system</location>
        <topology evidence="1">Multi-pass membrane protein</topology>
    </subcellularLocation>
</comment>
<evidence type="ECO:0000256" key="5">
    <source>
        <dbReference type="ARBA" id="ARBA00022989"/>
    </source>
</evidence>
<feature type="transmembrane region" description="Helical" evidence="7">
    <location>
        <begin position="138"/>
        <end position="155"/>
    </location>
</feature>
<dbReference type="Proteomes" id="UP000483261">
    <property type="component" value="Unassembled WGS sequence"/>
</dbReference>
<feature type="transmembrane region" description="Helical" evidence="7">
    <location>
        <begin position="332"/>
        <end position="354"/>
    </location>
</feature>
<feature type="domain" description="ArnT-like N-terminal" evidence="8">
    <location>
        <begin position="128"/>
        <end position="277"/>
    </location>
</feature>
<evidence type="ECO:0000259" key="8">
    <source>
        <dbReference type="Pfam" id="PF02366"/>
    </source>
</evidence>
<dbReference type="RefSeq" id="WP_165113413.1">
    <property type="nucleotide sequence ID" value="NZ_JAALAA010000026.1"/>
</dbReference>
<keyword evidence="2" id="KW-0328">Glycosyltransferase</keyword>
<keyword evidence="3 9" id="KW-0808">Transferase</keyword>
<dbReference type="GO" id="GO:0006493">
    <property type="term" value="P:protein O-linked glycosylation"/>
    <property type="evidence" value="ECO:0007669"/>
    <property type="project" value="InterPro"/>
</dbReference>
<name>A0A6M1R615_9ACTN</name>
<evidence type="ECO:0000256" key="4">
    <source>
        <dbReference type="ARBA" id="ARBA00022692"/>
    </source>
</evidence>
<proteinExistence type="predicted"/>
<feature type="transmembrane region" description="Helical" evidence="7">
    <location>
        <begin position="484"/>
        <end position="503"/>
    </location>
</feature>
<sequence>MSHAAVLASESTDAPARPSARLVVVLALLAAFAASMSLYFATTQALSYHARDEGPNASYAISLHRGELPTIDSPVALDRERFPQITRGANREEFDRHRLIWTANHPPLYYLLGVPWVALADALDNPHVLIAGMRGVSALAYGVLVFLVGLIAFEVTPRRPAAAMLATAITASPAVLAVAAGFIMNDSVAVAASSLTVLATLRILRLGVTRNRLIVMAVAGTLAAATKAPGVITVIMCGAALGVTLLLRDRTWKGLRRATWLTAIATGVPGLAIGWFYVRNIVLYGDPTASSALLERYQRVQVDTWFEVMTAPRFWHGWYDHLWVPLPLRGTGLHWVIDTITLVALLGLVLGVVARLRDHGREQGLVVSAPRVPSVATVGLLVLIAHAFVIVVNLAQFRSGGGNPHERYLMTIMPLVAIVLSVGLLAIVDAVPWGEIRRREEIAAAVISAFLLGMAAATFSVSVRTQLHLGLDRMLPELRPLPDVVLVVGAICAMVGVALPLLWGPPALKRPSSGRSGVITTETVGGAA</sequence>
<evidence type="ECO:0000313" key="9">
    <source>
        <dbReference type="EMBL" id="NGN95540.1"/>
    </source>
</evidence>
<keyword evidence="4 7" id="KW-0812">Transmembrane</keyword>
<dbReference type="Pfam" id="PF02366">
    <property type="entry name" value="PMT"/>
    <property type="match status" value="1"/>
</dbReference>
<gene>
    <name evidence="9" type="ORF">G5C66_22730</name>
</gene>
<dbReference type="EMBL" id="JAALAA010000026">
    <property type="protein sequence ID" value="NGN95540.1"/>
    <property type="molecule type" value="Genomic_DNA"/>
</dbReference>
<feature type="transmembrane region" description="Helical" evidence="7">
    <location>
        <begin position="20"/>
        <end position="41"/>
    </location>
</feature>
<dbReference type="GO" id="GO:0012505">
    <property type="term" value="C:endomembrane system"/>
    <property type="evidence" value="ECO:0007669"/>
    <property type="project" value="UniProtKB-SubCell"/>
</dbReference>
<evidence type="ECO:0000256" key="6">
    <source>
        <dbReference type="ARBA" id="ARBA00023136"/>
    </source>
</evidence>
<evidence type="ECO:0000256" key="2">
    <source>
        <dbReference type="ARBA" id="ARBA00022676"/>
    </source>
</evidence>
<dbReference type="GO" id="GO:0000030">
    <property type="term" value="F:mannosyltransferase activity"/>
    <property type="evidence" value="ECO:0007669"/>
    <property type="project" value="InterPro"/>
</dbReference>